<feature type="compositionally biased region" description="Low complexity" evidence="1">
    <location>
        <begin position="45"/>
        <end position="111"/>
    </location>
</feature>
<evidence type="ECO:0000256" key="1">
    <source>
        <dbReference type="SAM" id="MobiDB-lite"/>
    </source>
</evidence>
<organism evidence="2 3">
    <name type="scientific">Meripilus lineatus</name>
    <dbReference type="NCBI Taxonomy" id="2056292"/>
    <lineage>
        <taxon>Eukaryota</taxon>
        <taxon>Fungi</taxon>
        <taxon>Dikarya</taxon>
        <taxon>Basidiomycota</taxon>
        <taxon>Agaricomycotina</taxon>
        <taxon>Agaricomycetes</taxon>
        <taxon>Polyporales</taxon>
        <taxon>Meripilaceae</taxon>
        <taxon>Meripilus</taxon>
    </lineage>
</organism>
<name>A0AAD5UTF8_9APHY</name>
<feature type="compositionally biased region" description="Low complexity" evidence="1">
    <location>
        <begin position="125"/>
        <end position="138"/>
    </location>
</feature>
<gene>
    <name evidence="2" type="ORF">NLI96_g10531</name>
</gene>
<feature type="region of interest" description="Disordered" evidence="1">
    <location>
        <begin position="400"/>
        <end position="484"/>
    </location>
</feature>
<accession>A0AAD5UTF8</accession>
<dbReference type="Proteomes" id="UP001212997">
    <property type="component" value="Unassembled WGS sequence"/>
</dbReference>
<evidence type="ECO:0000313" key="2">
    <source>
        <dbReference type="EMBL" id="KAJ3477337.1"/>
    </source>
</evidence>
<feature type="region of interest" description="Disordered" evidence="1">
    <location>
        <begin position="1"/>
        <end position="230"/>
    </location>
</feature>
<evidence type="ECO:0000313" key="3">
    <source>
        <dbReference type="Proteomes" id="UP001212997"/>
    </source>
</evidence>
<feature type="compositionally biased region" description="Polar residues" evidence="1">
    <location>
        <begin position="464"/>
        <end position="478"/>
    </location>
</feature>
<feature type="compositionally biased region" description="Gly residues" evidence="1">
    <location>
        <begin position="420"/>
        <end position="435"/>
    </location>
</feature>
<dbReference type="AlphaFoldDB" id="A0AAD5UTF8"/>
<proteinExistence type="predicted"/>
<sequence>MVDTGPSLSKVFSDSSFGSGSSRYPFESGASSASAGSSSRGGAGSAPPVVSSSSQRPPSSLSQPRPPSALSQPQPRQRPLLANANTSSSSGGRLSTRPPSSNLPYIPSPSSGIPPPKPFAERARGNSPSSSTGDSSSGRTPLTPADGSDLGSAYSNARRSGETRRSGPGARGDASAVSAGGKGHRKTGSVGFSEPDRERARTSSLVNGAGTTEERRKERRRSEAKNAIELGNVVNGRGPIANADDEDVPLNSMGPRLSMVNPMFNLTPPTPMPGWRPPSAVLPPQSFMFPMPPANADPAFLAAHQQAMMVAKQAYQFAVAQQAMAQANEEWERGSSATSAFGSPGFGGMGMGMYPGYGMGMQPGYGMMFPTSAQSMYAPSLAAGSELSVNMGGGGGWGTRSEYGGPTSNRNSQMYRNSGVGFGQPGMGVGAGMSSGMGNSAQSHYGPLESGNGSRPGPRPRTKTAPSAKQAPPSSWKATPQRGA</sequence>
<reference evidence="2" key="1">
    <citation type="submission" date="2022-07" db="EMBL/GenBank/DDBJ databases">
        <title>Genome Sequence of Physisporinus lineatus.</title>
        <authorList>
            <person name="Buettner E."/>
        </authorList>
    </citation>
    <scope>NUCLEOTIDE SEQUENCE</scope>
    <source>
        <strain evidence="2">VT162</strain>
    </source>
</reference>
<comment type="caution">
    <text evidence="2">The sequence shown here is derived from an EMBL/GenBank/DDBJ whole genome shotgun (WGS) entry which is preliminary data.</text>
</comment>
<feature type="compositionally biased region" description="Low complexity" evidence="1">
    <location>
        <begin position="7"/>
        <end position="38"/>
    </location>
</feature>
<protein>
    <submittedName>
        <fullName evidence="2">Uncharacterized protein</fullName>
    </submittedName>
</protein>
<feature type="compositionally biased region" description="Basic and acidic residues" evidence="1">
    <location>
        <begin position="212"/>
        <end position="226"/>
    </location>
</feature>
<feature type="compositionally biased region" description="Polar residues" evidence="1">
    <location>
        <begin position="406"/>
        <end position="416"/>
    </location>
</feature>
<keyword evidence="3" id="KW-1185">Reference proteome</keyword>
<dbReference type="EMBL" id="JANAWD010000605">
    <property type="protein sequence ID" value="KAJ3477337.1"/>
    <property type="molecule type" value="Genomic_DNA"/>
</dbReference>